<reference evidence="2" key="1">
    <citation type="submission" date="2013-02" db="EMBL/GenBank/DDBJ databases">
        <authorList>
            <person name="Hughes D."/>
        </authorList>
    </citation>
    <scope>NUCLEOTIDE SEQUENCE</scope>
    <source>
        <strain>Durham</strain>
        <strain evidence="2">NC isolate 2 -- Noor lab</strain>
    </source>
</reference>
<dbReference type="AlphaFoldDB" id="T1GIA4"/>
<reference evidence="1" key="2">
    <citation type="submission" date="2015-06" db="UniProtKB">
        <authorList>
            <consortium name="EnsemblMetazoa"/>
        </authorList>
    </citation>
    <scope>IDENTIFICATION</scope>
</reference>
<dbReference type="EnsemblMetazoa" id="MESCA003173-RA">
    <property type="protein sequence ID" value="MESCA003173-PA"/>
    <property type="gene ID" value="MESCA003173"/>
</dbReference>
<evidence type="ECO:0000313" key="1">
    <source>
        <dbReference type="EnsemblMetazoa" id="MESCA003173-PA"/>
    </source>
</evidence>
<dbReference type="EMBL" id="CAQQ02199614">
    <property type="status" value="NOT_ANNOTATED_CDS"/>
    <property type="molecule type" value="Genomic_DNA"/>
</dbReference>
<evidence type="ECO:0000313" key="2">
    <source>
        <dbReference type="Proteomes" id="UP000015102"/>
    </source>
</evidence>
<sequence length="61" mass="7163">MFSFREKNPLDNLRSNFREQGVENKTLSKRSELKSEMGRSFAMSAAKHACSKSILHKFNWR</sequence>
<dbReference type="Proteomes" id="UP000015102">
    <property type="component" value="Unassembled WGS sequence"/>
</dbReference>
<accession>T1GIA4</accession>
<organism evidence="1 2">
    <name type="scientific">Megaselia scalaris</name>
    <name type="common">Humpbacked fly</name>
    <name type="synonym">Phora scalaris</name>
    <dbReference type="NCBI Taxonomy" id="36166"/>
    <lineage>
        <taxon>Eukaryota</taxon>
        <taxon>Metazoa</taxon>
        <taxon>Ecdysozoa</taxon>
        <taxon>Arthropoda</taxon>
        <taxon>Hexapoda</taxon>
        <taxon>Insecta</taxon>
        <taxon>Pterygota</taxon>
        <taxon>Neoptera</taxon>
        <taxon>Endopterygota</taxon>
        <taxon>Diptera</taxon>
        <taxon>Brachycera</taxon>
        <taxon>Muscomorpha</taxon>
        <taxon>Platypezoidea</taxon>
        <taxon>Phoridae</taxon>
        <taxon>Megaseliini</taxon>
        <taxon>Megaselia</taxon>
    </lineage>
</organism>
<keyword evidence="2" id="KW-1185">Reference proteome</keyword>
<name>T1GIA4_MEGSC</name>
<dbReference type="HOGENOM" id="CLU_2925264_0_0_1"/>
<proteinExistence type="predicted"/>
<protein>
    <submittedName>
        <fullName evidence="1">Uncharacterized protein</fullName>
    </submittedName>
</protein>